<reference evidence="3" key="1">
    <citation type="journal article" date="2019" name="Int. J. Syst. Evol. Microbiol.">
        <title>The Global Catalogue of Microorganisms (GCM) 10K type strain sequencing project: providing services to taxonomists for standard genome sequencing and annotation.</title>
        <authorList>
            <consortium name="The Broad Institute Genomics Platform"/>
            <consortium name="The Broad Institute Genome Sequencing Center for Infectious Disease"/>
            <person name="Wu L."/>
            <person name="Ma J."/>
        </authorList>
    </citation>
    <scope>NUCLEOTIDE SEQUENCE [LARGE SCALE GENOMIC DNA]</scope>
    <source>
        <strain evidence="3">JCM 17841</strain>
    </source>
</reference>
<evidence type="ECO:0000313" key="2">
    <source>
        <dbReference type="EMBL" id="GAA4497351.1"/>
    </source>
</evidence>
<protein>
    <recommendedName>
        <fullName evidence="1">DUF4296 domain-containing protein</fullName>
    </recommendedName>
</protein>
<dbReference type="RefSeq" id="WP_208131640.1">
    <property type="nucleotide sequence ID" value="NZ_BAABGQ010000005.1"/>
</dbReference>
<organism evidence="2 3">
    <name type="scientific">Hymenobacter ginsengisoli</name>
    <dbReference type="NCBI Taxonomy" id="1051626"/>
    <lineage>
        <taxon>Bacteria</taxon>
        <taxon>Pseudomonadati</taxon>
        <taxon>Bacteroidota</taxon>
        <taxon>Cytophagia</taxon>
        <taxon>Cytophagales</taxon>
        <taxon>Hymenobacteraceae</taxon>
        <taxon>Hymenobacter</taxon>
    </lineage>
</organism>
<dbReference type="Proteomes" id="UP001501243">
    <property type="component" value="Unassembled WGS sequence"/>
</dbReference>
<keyword evidence="3" id="KW-1185">Reference proteome</keyword>
<name>A0ABP8Q5P6_9BACT</name>
<dbReference type="InterPro" id="IPR025381">
    <property type="entry name" value="DUF4296"/>
</dbReference>
<gene>
    <name evidence="2" type="ORF">GCM10023172_12180</name>
</gene>
<feature type="domain" description="DUF4296" evidence="1">
    <location>
        <begin position="25"/>
        <end position="112"/>
    </location>
</feature>
<dbReference type="EMBL" id="BAABGQ010000005">
    <property type="protein sequence ID" value="GAA4497351.1"/>
    <property type="molecule type" value="Genomic_DNA"/>
</dbReference>
<comment type="caution">
    <text evidence="2">The sequence shown here is derived from an EMBL/GenBank/DDBJ whole genome shotgun (WGS) entry which is preliminary data.</text>
</comment>
<proteinExistence type="predicted"/>
<sequence length="123" mass="13709">MTQFLLGAGLLAVASCGRPEQVLAPPHLLSKEEVTSLLVQFHLLESRIESSRLASDSARALFQTMHDDILRQHKLKPADSTFERSYRYYAMNGKDLDGIYAVVVDSLTAREKKMGATSLPLHH</sequence>
<accession>A0ABP8Q5P6</accession>
<dbReference type="Pfam" id="PF14129">
    <property type="entry name" value="DUF4296"/>
    <property type="match status" value="1"/>
</dbReference>
<evidence type="ECO:0000313" key="3">
    <source>
        <dbReference type="Proteomes" id="UP001501243"/>
    </source>
</evidence>
<evidence type="ECO:0000259" key="1">
    <source>
        <dbReference type="Pfam" id="PF14129"/>
    </source>
</evidence>